<accession>A0A4R6ZQV2</accession>
<dbReference type="EMBL" id="SNZK01000002">
    <property type="protein sequence ID" value="TDR54604.1"/>
    <property type="molecule type" value="Genomic_DNA"/>
</dbReference>
<name>A0A4R6ZQV2_9LIST</name>
<gene>
    <name evidence="1" type="ORF">DFP96_102192</name>
</gene>
<dbReference type="Gene3D" id="3.30.460.10">
    <property type="entry name" value="Beta Polymerase, domain 2"/>
    <property type="match status" value="1"/>
</dbReference>
<dbReference type="InterPro" id="IPR007530">
    <property type="entry name" value="Aminoglycoside_adenylylTfrase"/>
</dbReference>
<comment type="caution">
    <text evidence="1">The sequence shown here is derived from an EMBL/GenBank/DDBJ whole genome shotgun (WGS) entry which is preliminary data.</text>
</comment>
<reference evidence="1 2" key="1">
    <citation type="submission" date="2019-03" db="EMBL/GenBank/DDBJ databases">
        <title>Genomic Encyclopedia of Type Strains, Phase III (KMG-III): the genomes of soil and plant-associated and newly described type strains.</title>
        <authorList>
            <person name="Whitman W."/>
        </authorList>
    </citation>
    <scope>NUCLEOTIDE SEQUENCE [LARGE SCALE GENOMIC DNA]</scope>
    <source>
        <strain evidence="1 2">CECT 7972</strain>
    </source>
</reference>
<protein>
    <submittedName>
        <fullName evidence="1">Streptomycin adenylyltransferase</fullName>
    </submittedName>
</protein>
<dbReference type="AlphaFoldDB" id="A0A4R6ZQV2"/>
<dbReference type="Proteomes" id="UP000295558">
    <property type="component" value="Unassembled WGS sequence"/>
</dbReference>
<keyword evidence="2" id="KW-1185">Reference proteome</keyword>
<keyword evidence="1" id="KW-0808">Transferase</keyword>
<dbReference type="InterPro" id="IPR043519">
    <property type="entry name" value="NT_sf"/>
</dbReference>
<dbReference type="Gene3D" id="1.20.120.330">
    <property type="entry name" value="Nucleotidyltransferases domain 2"/>
    <property type="match status" value="1"/>
</dbReference>
<keyword evidence="1" id="KW-0548">Nucleotidyltransferase</keyword>
<dbReference type="STRING" id="1265846.PROCOU_15634"/>
<dbReference type="GO" id="GO:0016779">
    <property type="term" value="F:nucleotidyltransferase activity"/>
    <property type="evidence" value="ECO:0007669"/>
    <property type="project" value="UniProtKB-KW"/>
</dbReference>
<dbReference type="SUPFAM" id="SSF81631">
    <property type="entry name" value="PAP/OAS1 substrate-binding domain"/>
    <property type="match status" value="1"/>
</dbReference>
<dbReference type="Pfam" id="PF04439">
    <property type="entry name" value="Adenyl_transf"/>
    <property type="match status" value="1"/>
</dbReference>
<organism evidence="1 2">
    <name type="scientific">Listeria rocourtiae</name>
    <dbReference type="NCBI Taxonomy" id="647910"/>
    <lineage>
        <taxon>Bacteria</taxon>
        <taxon>Bacillati</taxon>
        <taxon>Bacillota</taxon>
        <taxon>Bacilli</taxon>
        <taxon>Bacillales</taxon>
        <taxon>Listeriaceae</taxon>
        <taxon>Listeria</taxon>
    </lineage>
</organism>
<evidence type="ECO:0000313" key="2">
    <source>
        <dbReference type="Proteomes" id="UP000295558"/>
    </source>
</evidence>
<evidence type="ECO:0000313" key="1">
    <source>
        <dbReference type="EMBL" id="TDR54604.1"/>
    </source>
</evidence>
<dbReference type="SUPFAM" id="SSF81301">
    <property type="entry name" value="Nucleotidyltransferase"/>
    <property type="match status" value="1"/>
</dbReference>
<sequence>MLEEIIMWAKRQEQVRALVLEGSLAKQQGVDELSDLDINVWFSGELLFGRTVEWLKEIGDVLIETQLRMDSPAGEVATQLVIFQNGIKVDFSFWPITFLETPFPYYDKMEILIDKDMHTEQIKRCVQERSKLPMTKLIFDKIVNEFWFELHYVAKFLKREEIWFVQSIQAGIRENYLLPLLEEQARIAGRNTSFSGRNIEAWLNSVHLERLPSIFAGYSLEANWQAMWEEIALFEDISHFISTYYQFELPIATIEGMKNLLRKIQEG</sequence>
<proteinExistence type="predicted"/>